<dbReference type="GO" id="GO:0010333">
    <property type="term" value="F:terpene synthase activity"/>
    <property type="evidence" value="ECO:0007669"/>
    <property type="project" value="UniProtKB-ARBA"/>
</dbReference>
<dbReference type="PANTHER" id="PTHR47955">
    <property type="entry name" value="CYTOCHROME P450 FAMILY 71 PROTEIN"/>
    <property type="match status" value="1"/>
</dbReference>
<dbReference type="GO" id="GO:0016709">
    <property type="term" value="F:oxidoreductase activity, acting on paired donors, with incorporation or reduction of molecular oxygen, NAD(P)H as one donor, and incorporation of one atom of oxygen"/>
    <property type="evidence" value="ECO:0007669"/>
    <property type="project" value="UniProtKB-ARBA"/>
</dbReference>
<evidence type="ECO:0000256" key="3">
    <source>
        <dbReference type="ARBA" id="ARBA00010617"/>
    </source>
</evidence>
<evidence type="ECO:0000256" key="14">
    <source>
        <dbReference type="RuleBase" id="RU000461"/>
    </source>
</evidence>
<evidence type="ECO:0000256" key="10">
    <source>
        <dbReference type="ARBA" id="ARBA00023004"/>
    </source>
</evidence>
<sequence>MEATVVLLVLSVAALLLVLLSQLKSSLLVAKPKHNNLPPGPWTLPAIGNLHHLIGSPNLHHALRRLSQQHGPIMMLRLGEVRAMVVSSPEAALEVFKTHDITFAERFTNATTAVIGFDGSDIGFAPYGERWRQLRKICVLELLSAARVLSFRCIREEEVRRFMENLAASAGTGAAVDLSKMISRLINDTFVRESIGSRCKYQDEYLDAVETALRQTSGLGVADLFPSSRLMQVLDTAPRKVLACRNRIQRILEQIIQETKEAGTGSQGFVGVLLRLQKERSTPIPLDDGTIIAVMFNLFTAGSETSATVLTWCMTELVRNPKAMARAQVEVREAYHGKNTIVEDDDLKGLTYLKLVIKEALRLHTPAPIIPRKCRGACQVMGYDVPKGTAMFVNLWAICRDPKYWDDPEEFKPERFEDSDLDYKGTNYKFLPFGAGRRICPGINLGVGNIDLALASLLYHFDWKLPEGIEANDVDVSEAVGLVASKKTSLIVHPVPRIPLAPANV</sequence>
<keyword evidence="4 13" id="KW-0349">Heme</keyword>
<dbReference type="Proteomes" id="UP001497457">
    <property type="component" value="Chromosome 21rd"/>
</dbReference>
<dbReference type="FunFam" id="1.10.630.10:FF:000008">
    <property type="entry name" value="Cytochrome P450 71D8"/>
    <property type="match status" value="1"/>
</dbReference>
<keyword evidence="7" id="KW-0611">Plant defense</keyword>
<keyword evidence="10 13" id="KW-0408">Iron</keyword>
<dbReference type="PROSITE" id="PS00086">
    <property type="entry name" value="CYTOCHROME_P450"/>
    <property type="match status" value="1"/>
</dbReference>
<dbReference type="PRINTS" id="PR00463">
    <property type="entry name" value="EP450I"/>
</dbReference>
<dbReference type="InterPro" id="IPR002401">
    <property type="entry name" value="Cyt_P450_E_grp-I"/>
</dbReference>
<keyword evidence="15" id="KW-0732">Signal</keyword>
<evidence type="ECO:0000256" key="5">
    <source>
        <dbReference type="ARBA" id="ARBA00022692"/>
    </source>
</evidence>
<dbReference type="InterPro" id="IPR001128">
    <property type="entry name" value="Cyt_P450"/>
</dbReference>
<keyword evidence="5" id="KW-0812">Transmembrane</keyword>
<dbReference type="GO" id="GO:0046872">
    <property type="term" value="F:metal ion binding"/>
    <property type="evidence" value="ECO:0007669"/>
    <property type="project" value="UniProtKB-KW"/>
</dbReference>
<dbReference type="GO" id="GO:0051502">
    <property type="term" value="P:diterpene phytoalexin biosynthetic process"/>
    <property type="evidence" value="ECO:0007669"/>
    <property type="project" value="UniProtKB-ARBA"/>
</dbReference>
<evidence type="ECO:0000256" key="12">
    <source>
        <dbReference type="ARBA" id="ARBA00023136"/>
    </source>
</evidence>
<organism evidence="16 17">
    <name type="scientific">Urochloa decumbens</name>
    <dbReference type="NCBI Taxonomy" id="240449"/>
    <lineage>
        <taxon>Eukaryota</taxon>
        <taxon>Viridiplantae</taxon>
        <taxon>Streptophyta</taxon>
        <taxon>Embryophyta</taxon>
        <taxon>Tracheophyta</taxon>
        <taxon>Spermatophyta</taxon>
        <taxon>Magnoliopsida</taxon>
        <taxon>Liliopsida</taxon>
        <taxon>Poales</taxon>
        <taxon>Poaceae</taxon>
        <taxon>PACMAD clade</taxon>
        <taxon>Panicoideae</taxon>
        <taxon>Panicodae</taxon>
        <taxon>Paniceae</taxon>
        <taxon>Melinidinae</taxon>
        <taxon>Urochloa</taxon>
    </lineage>
</organism>
<name>A0ABC9API8_9POAL</name>
<feature type="chain" id="PRO_5044760244" description="Cytochrome P450" evidence="15">
    <location>
        <begin position="26"/>
        <end position="505"/>
    </location>
</feature>
<gene>
    <name evidence="16" type="ORF">URODEC1_LOCUS56363</name>
</gene>
<dbReference type="AlphaFoldDB" id="A0ABC9API8"/>
<evidence type="ECO:0008006" key="18">
    <source>
        <dbReference type="Google" id="ProtNLM"/>
    </source>
</evidence>
<dbReference type="EMBL" id="OZ075131">
    <property type="protein sequence ID" value="CAL4981889.1"/>
    <property type="molecule type" value="Genomic_DNA"/>
</dbReference>
<dbReference type="CDD" id="cd11072">
    <property type="entry name" value="CYP71-like"/>
    <property type="match status" value="1"/>
</dbReference>
<evidence type="ECO:0000256" key="4">
    <source>
        <dbReference type="ARBA" id="ARBA00022617"/>
    </source>
</evidence>
<comment type="similarity">
    <text evidence="3 14">Belongs to the cytochrome P450 family.</text>
</comment>
<evidence type="ECO:0000256" key="7">
    <source>
        <dbReference type="ARBA" id="ARBA00022821"/>
    </source>
</evidence>
<evidence type="ECO:0000256" key="6">
    <source>
        <dbReference type="ARBA" id="ARBA00022723"/>
    </source>
</evidence>
<protein>
    <recommendedName>
        <fullName evidence="18">Cytochrome P450</fullName>
    </recommendedName>
</protein>
<dbReference type="SUPFAM" id="SSF48264">
    <property type="entry name" value="Cytochrome P450"/>
    <property type="match status" value="1"/>
</dbReference>
<dbReference type="Gene3D" id="1.10.630.10">
    <property type="entry name" value="Cytochrome P450"/>
    <property type="match status" value="1"/>
</dbReference>
<reference evidence="17" key="1">
    <citation type="submission" date="2024-06" db="EMBL/GenBank/DDBJ databases">
        <authorList>
            <person name="Ryan C."/>
        </authorList>
    </citation>
    <scope>NUCLEOTIDE SEQUENCE [LARGE SCALE GENOMIC DNA]</scope>
</reference>
<evidence type="ECO:0000256" key="2">
    <source>
        <dbReference type="ARBA" id="ARBA00004167"/>
    </source>
</evidence>
<dbReference type="GO" id="GO:0006952">
    <property type="term" value="P:defense response"/>
    <property type="evidence" value="ECO:0007669"/>
    <property type="project" value="UniProtKB-KW"/>
</dbReference>
<comment type="cofactor">
    <cofactor evidence="1 13">
        <name>heme</name>
        <dbReference type="ChEBI" id="CHEBI:30413"/>
    </cofactor>
</comment>
<evidence type="ECO:0000313" key="17">
    <source>
        <dbReference type="Proteomes" id="UP001497457"/>
    </source>
</evidence>
<evidence type="ECO:0000256" key="15">
    <source>
        <dbReference type="SAM" id="SignalP"/>
    </source>
</evidence>
<evidence type="ECO:0000256" key="9">
    <source>
        <dbReference type="ARBA" id="ARBA00023002"/>
    </source>
</evidence>
<keyword evidence="11 14" id="KW-0503">Monooxygenase</keyword>
<dbReference type="InterPro" id="IPR036396">
    <property type="entry name" value="Cyt_P450_sf"/>
</dbReference>
<dbReference type="GO" id="GO:0016020">
    <property type="term" value="C:membrane"/>
    <property type="evidence" value="ECO:0007669"/>
    <property type="project" value="UniProtKB-SubCell"/>
</dbReference>
<keyword evidence="6 13" id="KW-0479">Metal-binding</keyword>
<feature type="binding site" description="axial binding residue" evidence="13">
    <location>
        <position position="440"/>
    </location>
    <ligand>
        <name>heme</name>
        <dbReference type="ChEBI" id="CHEBI:30413"/>
    </ligand>
    <ligandPart>
        <name>Fe</name>
        <dbReference type="ChEBI" id="CHEBI:18248"/>
    </ligandPart>
</feature>
<evidence type="ECO:0000256" key="11">
    <source>
        <dbReference type="ARBA" id="ARBA00023033"/>
    </source>
</evidence>
<keyword evidence="17" id="KW-1185">Reference proteome</keyword>
<feature type="signal peptide" evidence="15">
    <location>
        <begin position="1"/>
        <end position="25"/>
    </location>
</feature>
<dbReference type="PANTHER" id="PTHR47955:SF11">
    <property type="entry name" value="4-HYDROXYPHENYLACETALDEHYDE OXIME MONOOXYGENASE"/>
    <property type="match status" value="1"/>
</dbReference>
<dbReference type="Pfam" id="PF00067">
    <property type="entry name" value="p450"/>
    <property type="match status" value="1"/>
</dbReference>
<keyword evidence="12" id="KW-0472">Membrane</keyword>
<comment type="subcellular location">
    <subcellularLocation>
        <location evidence="2">Membrane</location>
        <topology evidence="2">Single-pass membrane protein</topology>
    </subcellularLocation>
</comment>
<reference evidence="16 17" key="2">
    <citation type="submission" date="2024-10" db="EMBL/GenBank/DDBJ databases">
        <authorList>
            <person name="Ryan C."/>
        </authorList>
    </citation>
    <scope>NUCLEOTIDE SEQUENCE [LARGE SCALE GENOMIC DNA]</scope>
</reference>
<dbReference type="InterPro" id="IPR017972">
    <property type="entry name" value="Cyt_P450_CS"/>
</dbReference>
<dbReference type="PRINTS" id="PR00385">
    <property type="entry name" value="P450"/>
</dbReference>
<accession>A0ABC9API8</accession>
<evidence type="ECO:0000256" key="13">
    <source>
        <dbReference type="PIRSR" id="PIRSR602401-1"/>
    </source>
</evidence>
<evidence type="ECO:0000256" key="1">
    <source>
        <dbReference type="ARBA" id="ARBA00001971"/>
    </source>
</evidence>
<keyword evidence="9 14" id="KW-0560">Oxidoreductase</keyword>
<keyword evidence="8" id="KW-1133">Transmembrane helix</keyword>
<evidence type="ECO:0000256" key="8">
    <source>
        <dbReference type="ARBA" id="ARBA00022989"/>
    </source>
</evidence>
<proteinExistence type="inferred from homology"/>
<evidence type="ECO:0000313" key="16">
    <source>
        <dbReference type="EMBL" id="CAL4981889.1"/>
    </source>
</evidence>